<reference evidence="7 8" key="1">
    <citation type="submission" date="2023-10" db="EMBL/GenBank/DDBJ databases">
        <title>Development of a sustainable strategy for remediation of hydrocarbon-contaminated territories based on the waste exchange concept.</title>
        <authorList>
            <person name="Krivoruchko A."/>
        </authorList>
    </citation>
    <scope>NUCLEOTIDE SEQUENCE [LARGE SCALE GENOMIC DNA]</scope>
    <source>
        <strain evidence="7 8">IEGM 1322</strain>
    </source>
</reference>
<accession>A0ABU4B190</accession>
<dbReference type="CDD" id="cd08423">
    <property type="entry name" value="PBP2_LTTR_like_6"/>
    <property type="match status" value="1"/>
</dbReference>
<evidence type="ECO:0000313" key="7">
    <source>
        <dbReference type="EMBL" id="MDV6232259.1"/>
    </source>
</evidence>
<organism evidence="7 8">
    <name type="scientific">Rhodococcus cercidiphylli</name>
    <dbReference type="NCBI Taxonomy" id="489916"/>
    <lineage>
        <taxon>Bacteria</taxon>
        <taxon>Bacillati</taxon>
        <taxon>Actinomycetota</taxon>
        <taxon>Actinomycetes</taxon>
        <taxon>Mycobacteriales</taxon>
        <taxon>Nocardiaceae</taxon>
        <taxon>Rhodococcus</taxon>
    </lineage>
</organism>
<dbReference type="PROSITE" id="PS50931">
    <property type="entry name" value="HTH_LYSR"/>
    <property type="match status" value="1"/>
</dbReference>
<evidence type="ECO:0000313" key="8">
    <source>
        <dbReference type="Proteomes" id="UP001185899"/>
    </source>
</evidence>
<feature type="domain" description="HTH lysR-type" evidence="6">
    <location>
        <begin position="16"/>
        <end position="62"/>
    </location>
</feature>
<keyword evidence="5" id="KW-0804">Transcription</keyword>
<keyword evidence="3" id="KW-0238">DNA-binding</keyword>
<dbReference type="SUPFAM" id="SSF46785">
    <property type="entry name" value="Winged helix' DNA-binding domain"/>
    <property type="match status" value="1"/>
</dbReference>
<evidence type="ECO:0000256" key="4">
    <source>
        <dbReference type="ARBA" id="ARBA00023159"/>
    </source>
</evidence>
<keyword evidence="4" id="KW-0010">Activator</keyword>
<dbReference type="InterPro" id="IPR000847">
    <property type="entry name" value="LysR_HTH_N"/>
</dbReference>
<name>A0ABU4B190_9NOCA</name>
<dbReference type="SUPFAM" id="SSF53850">
    <property type="entry name" value="Periplasmic binding protein-like II"/>
    <property type="match status" value="1"/>
</dbReference>
<gene>
    <name evidence="7" type="ORF">R3P95_17040</name>
</gene>
<proteinExistence type="inferred from homology"/>
<dbReference type="EMBL" id="JAWLKE010000006">
    <property type="protein sequence ID" value="MDV6232259.1"/>
    <property type="molecule type" value="Genomic_DNA"/>
</dbReference>
<evidence type="ECO:0000259" key="6">
    <source>
        <dbReference type="PROSITE" id="PS50931"/>
    </source>
</evidence>
<dbReference type="PANTHER" id="PTHR30346:SF29">
    <property type="entry name" value="LYSR SUBSTRATE-BINDING"/>
    <property type="match status" value="1"/>
</dbReference>
<comment type="caution">
    <text evidence="7">The sequence shown here is derived from an EMBL/GenBank/DDBJ whole genome shotgun (WGS) entry which is preliminary data.</text>
</comment>
<protein>
    <submittedName>
        <fullName evidence="7">LysR family transcriptional regulator</fullName>
    </submittedName>
</protein>
<dbReference type="InterPro" id="IPR036388">
    <property type="entry name" value="WH-like_DNA-bd_sf"/>
</dbReference>
<dbReference type="RefSeq" id="WP_317548978.1">
    <property type="nucleotide sequence ID" value="NZ_JAWLKE010000006.1"/>
</dbReference>
<evidence type="ECO:0000256" key="3">
    <source>
        <dbReference type="ARBA" id="ARBA00023125"/>
    </source>
</evidence>
<dbReference type="Proteomes" id="UP001185899">
    <property type="component" value="Unassembled WGS sequence"/>
</dbReference>
<comment type="similarity">
    <text evidence="1">Belongs to the LysR transcriptional regulatory family.</text>
</comment>
<dbReference type="Gene3D" id="1.10.10.10">
    <property type="entry name" value="Winged helix-like DNA-binding domain superfamily/Winged helix DNA-binding domain"/>
    <property type="match status" value="1"/>
</dbReference>
<dbReference type="Pfam" id="PF03466">
    <property type="entry name" value="LysR_substrate"/>
    <property type="match status" value="1"/>
</dbReference>
<dbReference type="InterPro" id="IPR036390">
    <property type="entry name" value="WH_DNA-bd_sf"/>
</dbReference>
<sequence length="315" mass="35070">MNHTFDIVTLFLLLDIAEAGSLTAGAERANMTPSAASQRISKLEHGIKQPVLTRLPRGVQLTEAGEILTSRARLFRREMRAASGDLEAIRGLERGSVRLGSFPTVSASLLSDALKDYHSRWPGVDVRVRSAVRPQLLDMLHSSEIDLALLWSYSWTEEAERSLSLEPLMEDQTVLLLPIDDDRRGQDVSLHDLRGARWIIRSNDHPAAEVLYRSCRVAGFEPDVVYEAHDYQEIEAMVAAGVGIAMVPRLSVVHHRPDVTTIDFPESDHVPTRVIYIASLARRQYTPAMYAISNALRGAAERATYGNRMHTQAVP</sequence>
<keyword evidence="2" id="KW-0805">Transcription regulation</keyword>
<evidence type="ECO:0000256" key="1">
    <source>
        <dbReference type="ARBA" id="ARBA00009437"/>
    </source>
</evidence>
<evidence type="ECO:0000256" key="2">
    <source>
        <dbReference type="ARBA" id="ARBA00023015"/>
    </source>
</evidence>
<keyword evidence="8" id="KW-1185">Reference proteome</keyword>
<evidence type="ECO:0000256" key="5">
    <source>
        <dbReference type="ARBA" id="ARBA00023163"/>
    </source>
</evidence>
<dbReference type="PANTHER" id="PTHR30346">
    <property type="entry name" value="TRANSCRIPTIONAL DUAL REGULATOR HCAR-RELATED"/>
    <property type="match status" value="1"/>
</dbReference>
<dbReference type="Gene3D" id="3.40.190.10">
    <property type="entry name" value="Periplasmic binding protein-like II"/>
    <property type="match status" value="2"/>
</dbReference>
<dbReference type="InterPro" id="IPR005119">
    <property type="entry name" value="LysR_subst-bd"/>
</dbReference>
<dbReference type="Pfam" id="PF00126">
    <property type="entry name" value="HTH_1"/>
    <property type="match status" value="1"/>
</dbReference>